<proteinExistence type="predicted"/>
<protein>
    <recommendedName>
        <fullName evidence="2">DUF1468 domain-containing protein</fullName>
    </recommendedName>
</protein>
<keyword evidence="1" id="KW-1133">Transmembrane helix</keyword>
<feature type="domain" description="DUF1468" evidence="2">
    <location>
        <begin position="8"/>
        <end position="130"/>
    </location>
</feature>
<gene>
    <name evidence="3" type="ORF">CH338_09555</name>
</gene>
<feature type="transmembrane region" description="Helical" evidence="1">
    <location>
        <begin position="75"/>
        <end position="99"/>
    </location>
</feature>
<evidence type="ECO:0000313" key="4">
    <source>
        <dbReference type="Proteomes" id="UP000248863"/>
    </source>
</evidence>
<sequence>MVAEAVLIGGAALAAVVWIIPAQTSDGGIGLSPAVFPTVCAIALGVFAVADALLRLARGAPGERYPDGWGAFFRIGAVAVLGVCLLPVVGIAGCALVMVPAGMLVLGERRPLHIAVAALACAGLVWLVFR</sequence>
<comment type="caution">
    <text evidence="3">The sequence shown here is derived from an EMBL/GenBank/DDBJ whole genome shotgun (WGS) entry which is preliminary data.</text>
</comment>
<organism evidence="3 4">
    <name type="scientific">Rhodoplanes elegans</name>
    <dbReference type="NCBI Taxonomy" id="29408"/>
    <lineage>
        <taxon>Bacteria</taxon>
        <taxon>Pseudomonadati</taxon>
        <taxon>Pseudomonadota</taxon>
        <taxon>Alphaproteobacteria</taxon>
        <taxon>Hyphomicrobiales</taxon>
        <taxon>Nitrobacteraceae</taxon>
        <taxon>Rhodoplanes</taxon>
    </lineage>
</organism>
<dbReference type="Pfam" id="PF07331">
    <property type="entry name" value="TctB"/>
    <property type="match status" value="1"/>
</dbReference>
<dbReference type="AlphaFoldDB" id="A0A327KM92"/>
<accession>A0A327KM92</accession>
<keyword evidence="1" id="KW-0812">Transmembrane</keyword>
<evidence type="ECO:0000259" key="2">
    <source>
        <dbReference type="Pfam" id="PF07331"/>
    </source>
</evidence>
<keyword evidence="1" id="KW-0472">Membrane</keyword>
<dbReference type="InterPro" id="IPR009936">
    <property type="entry name" value="DUF1468"/>
</dbReference>
<evidence type="ECO:0000313" key="3">
    <source>
        <dbReference type="EMBL" id="RAI39421.1"/>
    </source>
</evidence>
<evidence type="ECO:0000256" key="1">
    <source>
        <dbReference type="SAM" id="Phobius"/>
    </source>
</evidence>
<dbReference type="EMBL" id="NPEU01000077">
    <property type="protein sequence ID" value="RAI39421.1"/>
    <property type="molecule type" value="Genomic_DNA"/>
</dbReference>
<feature type="transmembrane region" description="Helical" evidence="1">
    <location>
        <begin position="34"/>
        <end position="54"/>
    </location>
</feature>
<feature type="transmembrane region" description="Helical" evidence="1">
    <location>
        <begin position="111"/>
        <end position="129"/>
    </location>
</feature>
<dbReference type="Proteomes" id="UP000248863">
    <property type="component" value="Unassembled WGS sequence"/>
</dbReference>
<name>A0A327KM92_9BRAD</name>
<reference evidence="3 4" key="1">
    <citation type="submission" date="2017-07" db="EMBL/GenBank/DDBJ databases">
        <title>Draft Genome Sequences of Select Purple Nonsulfur Bacteria.</title>
        <authorList>
            <person name="Lasarre B."/>
            <person name="Mckinlay J.B."/>
        </authorList>
    </citation>
    <scope>NUCLEOTIDE SEQUENCE [LARGE SCALE GENOMIC DNA]</scope>
    <source>
        <strain evidence="3 4">DSM 11907</strain>
    </source>
</reference>
<keyword evidence="4" id="KW-1185">Reference proteome</keyword>